<feature type="region of interest" description="Disordered" evidence="1">
    <location>
        <begin position="17"/>
        <end position="63"/>
    </location>
</feature>
<feature type="compositionally biased region" description="Basic and acidic residues" evidence="1">
    <location>
        <begin position="83"/>
        <end position="105"/>
    </location>
</feature>
<sequence length="182" mass="21587">MVPPTSIRGTVTIKKQDQKFNPFIFQHDKPHSHGEDHRRYQQSDDGNNRRQHPKLEVMVPPTSIRGAVTIKKHDQKFNPFIFQHDKTHSNGEDHRRYQQSDDGNNRRKHPKLGGMGPPTSIRGTVTIKKYDQKSNPFIFQHHKIHSGGEDRRRYQHTVAETYGEYRRRHDKQQNHSKHKHRK</sequence>
<dbReference type="Proteomes" id="UP000594454">
    <property type="component" value="Chromosome 4"/>
</dbReference>
<protein>
    <submittedName>
        <fullName evidence="2">Uncharacterized protein</fullName>
    </submittedName>
</protein>
<dbReference type="InParanoid" id="A0A7R8YVR7"/>
<evidence type="ECO:0000313" key="3">
    <source>
        <dbReference type="Proteomes" id="UP000594454"/>
    </source>
</evidence>
<feature type="region of interest" description="Disordered" evidence="1">
    <location>
        <begin position="83"/>
        <end position="122"/>
    </location>
</feature>
<evidence type="ECO:0000256" key="1">
    <source>
        <dbReference type="SAM" id="MobiDB-lite"/>
    </source>
</evidence>
<keyword evidence="3" id="KW-1185">Reference proteome</keyword>
<dbReference type="EMBL" id="LR899012">
    <property type="protein sequence ID" value="CAD7087107.1"/>
    <property type="molecule type" value="Genomic_DNA"/>
</dbReference>
<name>A0A7R8YVR7_HERIL</name>
<dbReference type="AlphaFoldDB" id="A0A7R8YVR7"/>
<gene>
    <name evidence="2" type="ORF">HERILL_LOCUS9831</name>
</gene>
<feature type="region of interest" description="Disordered" evidence="1">
    <location>
        <begin position="145"/>
        <end position="182"/>
    </location>
</feature>
<evidence type="ECO:0000313" key="2">
    <source>
        <dbReference type="EMBL" id="CAD7087107.1"/>
    </source>
</evidence>
<proteinExistence type="predicted"/>
<accession>A0A7R8YVR7</accession>
<reference evidence="2 3" key="1">
    <citation type="submission" date="2020-11" db="EMBL/GenBank/DDBJ databases">
        <authorList>
            <person name="Wallbank WR R."/>
            <person name="Pardo Diaz C."/>
            <person name="Kozak K."/>
            <person name="Martin S."/>
            <person name="Jiggins C."/>
            <person name="Moest M."/>
            <person name="Warren A I."/>
            <person name="Generalovic N T."/>
            <person name="Byers J.R.P. K."/>
            <person name="Montejo-Kovacevich G."/>
            <person name="Yen C E."/>
        </authorList>
    </citation>
    <scope>NUCLEOTIDE SEQUENCE [LARGE SCALE GENOMIC DNA]</scope>
</reference>
<feature type="compositionally biased region" description="Basic and acidic residues" evidence="1">
    <location>
        <begin position="26"/>
        <end position="48"/>
    </location>
</feature>
<feature type="compositionally biased region" description="Basic and acidic residues" evidence="1">
    <location>
        <begin position="163"/>
        <end position="173"/>
    </location>
</feature>
<organism evidence="2 3">
    <name type="scientific">Hermetia illucens</name>
    <name type="common">Black soldier fly</name>
    <dbReference type="NCBI Taxonomy" id="343691"/>
    <lineage>
        <taxon>Eukaryota</taxon>
        <taxon>Metazoa</taxon>
        <taxon>Ecdysozoa</taxon>
        <taxon>Arthropoda</taxon>
        <taxon>Hexapoda</taxon>
        <taxon>Insecta</taxon>
        <taxon>Pterygota</taxon>
        <taxon>Neoptera</taxon>
        <taxon>Endopterygota</taxon>
        <taxon>Diptera</taxon>
        <taxon>Brachycera</taxon>
        <taxon>Stratiomyomorpha</taxon>
        <taxon>Stratiomyidae</taxon>
        <taxon>Hermetiinae</taxon>
        <taxon>Hermetia</taxon>
    </lineage>
</organism>